<evidence type="ECO:0000259" key="5">
    <source>
        <dbReference type="PROSITE" id="PS50106"/>
    </source>
</evidence>
<dbReference type="InterPro" id="IPR036034">
    <property type="entry name" value="PDZ_sf"/>
</dbReference>
<protein>
    <submittedName>
        <fullName evidence="6">Putative periplasmic serine endoprotease DegP-like</fullName>
        <ecNumber evidence="6">3.4.21.107</ecNumber>
    </submittedName>
</protein>
<feature type="chain" id="PRO_5007512086" evidence="4">
    <location>
        <begin position="27"/>
        <end position="475"/>
    </location>
</feature>
<comment type="similarity">
    <text evidence="1">Belongs to the peptidase S1C family.</text>
</comment>
<dbReference type="SMART" id="SM00228">
    <property type="entry name" value="PDZ"/>
    <property type="match status" value="2"/>
</dbReference>
<keyword evidence="2 6" id="KW-0645">Protease</keyword>
<keyword evidence="3 6" id="KW-0378">Hydrolase</keyword>
<dbReference type="SUPFAM" id="SSF50494">
    <property type="entry name" value="Trypsin-like serine proteases"/>
    <property type="match status" value="1"/>
</dbReference>
<dbReference type="RefSeq" id="WP_110173791.1">
    <property type="nucleotide sequence ID" value="NZ_CP015136.1"/>
</dbReference>
<dbReference type="Gene3D" id="2.30.42.10">
    <property type="match status" value="2"/>
</dbReference>
<dbReference type="Pfam" id="PF13365">
    <property type="entry name" value="Trypsin_2"/>
    <property type="match status" value="1"/>
</dbReference>
<dbReference type="InterPro" id="IPR001940">
    <property type="entry name" value="Peptidase_S1C"/>
</dbReference>
<dbReference type="AlphaFoldDB" id="A0A143PVK5"/>
<dbReference type="EMBL" id="CP015136">
    <property type="protein sequence ID" value="AMY12326.1"/>
    <property type="molecule type" value="Genomic_DNA"/>
</dbReference>
<dbReference type="InterPro" id="IPR009003">
    <property type="entry name" value="Peptidase_S1_PA"/>
</dbReference>
<name>A0A143PVK5_LUTPR</name>
<evidence type="ECO:0000256" key="1">
    <source>
        <dbReference type="ARBA" id="ARBA00010541"/>
    </source>
</evidence>
<dbReference type="Gene3D" id="2.40.10.120">
    <property type="match status" value="1"/>
</dbReference>
<evidence type="ECO:0000256" key="3">
    <source>
        <dbReference type="ARBA" id="ARBA00022801"/>
    </source>
</evidence>
<feature type="signal peptide" evidence="4">
    <location>
        <begin position="1"/>
        <end position="26"/>
    </location>
</feature>
<dbReference type="EC" id="3.4.21.107" evidence="6"/>
<dbReference type="GO" id="GO:0004252">
    <property type="term" value="F:serine-type endopeptidase activity"/>
    <property type="evidence" value="ECO:0007669"/>
    <property type="project" value="InterPro"/>
</dbReference>
<reference evidence="6" key="1">
    <citation type="journal article" date="2016" name="Genome Announc.">
        <title>First Complete Genome Sequence of a Subdivision 6 Acidobacterium Strain.</title>
        <authorList>
            <person name="Huang S."/>
            <person name="Vieira S."/>
            <person name="Bunk B."/>
            <person name="Riedel T."/>
            <person name="Sproer C."/>
            <person name="Overmann J."/>
        </authorList>
    </citation>
    <scope>NUCLEOTIDE SEQUENCE [LARGE SCALE GENOMIC DNA]</scope>
    <source>
        <strain evidence="6">DSM 100886</strain>
    </source>
</reference>
<dbReference type="PANTHER" id="PTHR22939">
    <property type="entry name" value="SERINE PROTEASE FAMILY S1C HTRA-RELATED"/>
    <property type="match status" value="1"/>
</dbReference>
<dbReference type="PANTHER" id="PTHR22939:SF129">
    <property type="entry name" value="SERINE PROTEASE HTRA2, MITOCHONDRIAL"/>
    <property type="match status" value="1"/>
</dbReference>
<proteinExistence type="inferred from homology"/>
<evidence type="ECO:0000256" key="4">
    <source>
        <dbReference type="SAM" id="SignalP"/>
    </source>
</evidence>
<evidence type="ECO:0000256" key="2">
    <source>
        <dbReference type="ARBA" id="ARBA00022670"/>
    </source>
</evidence>
<dbReference type="OrthoDB" id="9758917at2"/>
<evidence type="ECO:0000313" key="7">
    <source>
        <dbReference type="Proteomes" id="UP000076079"/>
    </source>
</evidence>
<dbReference type="PRINTS" id="PR00834">
    <property type="entry name" value="PROTEASES2C"/>
</dbReference>
<keyword evidence="4" id="KW-0732">Signal</keyword>
<evidence type="ECO:0000313" key="6">
    <source>
        <dbReference type="EMBL" id="AMY12326.1"/>
    </source>
</evidence>
<sequence length="475" mass="50484" precursor="true">MHRVQLRLVCVLVPCWLVVAAGVCSAQQRPVPYPDALERMNESIAALTRKVWPSVVQIVVTSYGPRDPRPGQTSVELGRQRGVGSGFVIDPEGYIMTNAHVVANAQRVQVLLQPASDDGSIATALSTKVNTIEAKIVGISTELDLALLKVDKPQLPALTLASYSSVRQGETVFAFGSPSGLTKTLTHGLISSVARQTDPDSPLIYLQTDAPINPGNSGGPLVNIRGEVVGINTFILSPSGGSDGLGFAIPSATVRTAFRHFKQYGQLRRQEVGVSLQTITPELAGGLALPRDSGLIVSDVWPGGPAEAAGLQTGDILLSVDGEAAENLPSVIYNFRLRDSTEKVKVAVLRGTTEHTFSVTPVEQTSAFDSMAALADPEKNLVAELGILGIEIDPRAVPAGSGLREPYGIVVAARASGARSEVPLAPRDVIRSINGTKTFTLYQLRTALQALKRGAPVTLQVQRESRLVYVAFTYE</sequence>
<gene>
    <name evidence="6" type="primary">mucD_3</name>
    <name evidence="6" type="ORF">LuPra_05599</name>
</gene>
<dbReference type="STRING" id="1855912.LuPra_05599"/>
<dbReference type="Pfam" id="PF13180">
    <property type="entry name" value="PDZ_2"/>
    <property type="match status" value="1"/>
</dbReference>
<dbReference type="PROSITE" id="PS50106">
    <property type="entry name" value="PDZ"/>
    <property type="match status" value="1"/>
</dbReference>
<feature type="domain" description="PDZ" evidence="5">
    <location>
        <begin position="273"/>
        <end position="352"/>
    </location>
</feature>
<accession>A0A143PVK5</accession>
<dbReference type="GO" id="GO:0006508">
    <property type="term" value="P:proteolysis"/>
    <property type="evidence" value="ECO:0007669"/>
    <property type="project" value="UniProtKB-KW"/>
</dbReference>
<dbReference type="InterPro" id="IPR001478">
    <property type="entry name" value="PDZ"/>
</dbReference>
<organism evidence="6 7">
    <name type="scientific">Luteitalea pratensis</name>
    <dbReference type="NCBI Taxonomy" id="1855912"/>
    <lineage>
        <taxon>Bacteria</taxon>
        <taxon>Pseudomonadati</taxon>
        <taxon>Acidobacteriota</taxon>
        <taxon>Vicinamibacteria</taxon>
        <taxon>Vicinamibacterales</taxon>
        <taxon>Vicinamibacteraceae</taxon>
        <taxon>Luteitalea</taxon>
    </lineage>
</organism>
<dbReference type="KEGG" id="abac:LuPra_05599"/>
<dbReference type="SUPFAM" id="SSF50156">
    <property type="entry name" value="PDZ domain-like"/>
    <property type="match status" value="2"/>
</dbReference>
<dbReference type="Proteomes" id="UP000076079">
    <property type="component" value="Chromosome"/>
</dbReference>
<keyword evidence="7" id="KW-1185">Reference proteome</keyword>